<dbReference type="Pfam" id="PF13563">
    <property type="entry name" value="2_5_RNA_ligase2"/>
    <property type="match status" value="1"/>
</dbReference>
<dbReference type="InterPro" id="IPR009097">
    <property type="entry name" value="Cyclic_Pdiesterase"/>
</dbReference>
<dbReference type="WBParaSite" id="PSAMB.scaffold617size45576.g7451.t1">
    <property type="protein sequence ID" value="PSAMB.scaffold617size45576.g7451.t1"/>
    <property type="gene ID" value="PSAMB.scaffold617size45576.g7451"/>
</dbReference>
<name>A0A914X2N1_9BILA</name>
<dbReference type="AlphaFoldDB" id="A0A914X2N1"/>
<dbReference type="SUPFAM" id="SSF55144">
    <property type="entry name" value="LigT-like"/>
    <property type="match status" value="1"/>
</dbReference>
<evidence type="ECO:0000313" key="2">
    <source>
        <dbReference type="WBParaSite" id="PSAMB.scaffold617size45576.g7451.t1"/>
    </source>
</evidence>
<sequence length="209" mass="24150">MVDTEVAFTTSEENCSINSSKVSPKSALCLILPSEVATEIQAIRALHDKQFYRWPPHINLLYPFYSDTDNVFDECAKNVAKRFASSQLQPITIHLDHSCFDFFNHKNSCTLLLKPTQEAKNKLKKLHKDLEDLFPDLCDKRFPEYQPHLSLGQFDSTRVKEFAQQFATEWESKAITVDWNIDRVCLISRADFNDSFHVRKTILFDGTVL</sequence>
<protein>
    <submittedName>
        <fullName evidence="2">2'-5' RNA ligase</fullName>
    </submittedName>
</protein>
<dbReference type="Proteomes" id="UP000887566">
    <property type="component" value="Unplaced"/>
</dbReference>
<dbReference type="Gene3D" id="3.90.1140.10">
    <property type="entry name" value="Cyclic phosphodiesterase"/>
    <property type="match status" value="1"/>
</dbReference>
<dbReference type="PANTHER" id="PTHR37474:SF1">
    <property type="entry name" value="2'-5' RNA LIGASE FAMILY PROTEIN"/>
    <property type="match status" value="1"/>
</dbReference>
<dbReference type="PANTHER" id="PTHR37474">
    <property type="entry name" value="RNA LIGASE/CYCLIC NUCLEOTIDE PHOSPHODIESTERASE"/>
    <property type="match status" value="1"/>
</dbReference>
<organism evidence="1 2">
    <name type="scientific">Plectus sambesii</name>
    <dbReference type="NCBI Taxonomy" id="2011161"/>
    <lineage>
        <taxon>Eukaryota</taxon>
        <taxon>Metazoa</taxon>
        <taxon>Ecdysozoa</taxon>
        <taxon>Nematoda</taxon>
        <taxon>Chromadorea</taxon>
        <taxon>Plectida</taxon>
        <taxon>Plectina</taxon>
        <taxon>Plectoidea</taxon>
        <taxon>Plectidae</taxon>
        <taxon>Plectus</taxon>
    </lineage>
</organism>
<proteinExistence type="predicted"/>
<reference evidence="2" key="1">
    <citation type="submission" date="2022-11" db="UniProtKB">
        <authorList>
            <consortium name="WormBaseParasite"/>
        </authorList>
    </citation>
    <scope>IDENTIFICATION</scope>
</reference>
<evidence type="ECO:0000313" key="1">
    <source>
        <dbReference type="Proteomes" id="UP000887566"/>
    </source>
</evidence>
<accession>A0A914X2N1</accession>
<keyword evidence="1" id="KW-1185">Reference proteome</keyword>